<dbReference type="PROSITE" id="PS51032">
    <property type="entry name" value="AP2_ERF"/>
    <property type="match status" value="2"/>
</dbReference>
<dbReference type="GO" id="GO:0003700">
    <property type="term" value="F:DNA-binding transcription factor activity"/>
    <property type="evidence" value="ECO:0007669"/>
    <property type="project" value="InterPro"/>
</dbReference>
<keyword evidence="4" id="KW-0238">DNA-binding</keyword>
<keyword evidence="2" id="KW-0677">Repeat</keyword>
<dbReference type="PANTHER" id="PTHR32467:SF101">
    <property type="entry name" value="AP2-LIKE ETHYLENE-RESPONSIVE TRANSCRIPTION FACTOR AIL6"/>
    <property type="match status" value="1"/>
</dbReference>
<dbReference type="SUPFAM" id="SSF54171">
    <property type="entry name" value="DNA-binding domain"/>
    <property type="match status" value="2"/>
</dbReference>
<dbReference type="InterPro" id="IPR036955">
    <property type="entry name" value="AP2/ERF_dom_sf"/>
</dbReference>
<evidence type="ECO:0000256" key="1">
    <source>
        <dbReference type="ARBA" id="ARBA00004123"/>
    </source>
</evidence>
<keyword evidence="5" id="KW-0804">Transcription</keyword>
<keyword evidence="3" id="KW-0805">Transcription regulation</keyword>
<dbReference type="Gene3D" id="3.30.730.10">
    <property type="entry name" value="AP2/ERF domain"/>
    <property type="match status" value="2"/>
</dbReference>
<dbReference type="PRINTS" id="PR00367">
    <property type="entry name" value="ETHRSPELEMNT"/>
</dbReference>
<proteinExistence type="inferred from homology"/>
<comment type="similarity">
    <text evidence="7">Belongs to the AP2/ERF transcription factor family. AP2 subfamily.</text>
</comment>
<keyword evidence="6" id="KW-0539">Nucleus</keyword>
<dbReference type="AlphaFoldDB" id="A0A6V7PQQ5"/>
<dbReference type="PANTHER" id="PTHR32467">
    <property type="entry name" value="AP2-LIKE ETHYLENE-RESPONSIVE TRANSCRIPTION FACTOR"/>
    <property type="match status" value="1"/>
</dbReference>
<accession>A0A6V7PQQ5</accession>
<feature type="domain" description="AP2/ERF" evidence="9">
    <location>
        <begin position="184"/>
        <end position="247"/>
    </location>
</feature>
<evidence type="ECO:0000259" key="9">
    <source>
        <dbReference type="PROSITE" id="PS51032"/>
    </source>
</evidence>
<evidence type="ECO:0000256" key="2">
    <source>
        <dbReference type="ARBA" id="ARBA00022737"/>
    </source>
</evidence>
<dbReference type="Pfam" id="PF00847">
    <property type="entry name" value="AP2"/>
    <property type="match status" value="2"/>
</dbReference>
<evidence type="ECO:0000256" key="3">
    <source>
        <dbReference type="ARBA" id="ARBA00023015"/>
    </source>
</evidence>
<evidence type="ECO:0000256" key="8">
    <source>
        <dbReference type="SAM" id="MobiDB-lite"/>
    </source>
</evidence>
<evidence type="ECO:0000313" key="10">
    <source>
        <dbReference type="EMBL" id="CAD1833202.1"/>
    </source>
</evidence>
<dbReference type="GO" id="GO:0003677">
    <property type="term" value="F:DNA binding"/>
    <property type="evidence" value="ECO:0007669"/>
    <property type="project" value="UniProtKB-KW"/>
</dbReference>
<organism evidence="10">
    <name type="scientific">Ananas comosus var. bracteatus</name>
    <name type="common">red pineapple</name>
    <dbReference type="NCBI Taxonomy" id="296719"/>
    <lineage>
        <taxon>Eukaryota</taxon>
        <taxon>Viridiplantae</taxon>
        <taxon>Streptophyta</taxon>
        <taxon>Embryophyta</taxon>
        <taxon>Tracheophyta</taxon>
        <taxon>Spermatophyta</taxon>
        <taxon>Magnoliopsida</taxon>
        <taxon>Liliopsida</taxon>
        <taxon>Poales</taxon>
        <taxon>Bromeliaceae</taxon>
        <taxon>Bromelioideae</taxon>
        <taxon>Ananas</taxon>
    </lineage>
</organism>
<gene>
    <name evidence="10" type="ORF">CB5_LOCUS16413</name>
</gene>
<feature type="domain" description="AP2/ERF" evidence="9">
    <location>
        <begin position="283"/>
        <end position="341"/>
    </location>
</feature>
<name>A0A6V7PQQ5_ANACO</name>
<reference evidence="10" key="1">
    <citation type="submission" date="2020-07" db="EMBL/GenBank/DDBJ databases">
        <authorList>
            <person name="Lin J."/>
        </authorList>
    </citation>
    <scope>NUCLEOTIDE SEQUENCE</scope>
</reference>
<evidence type="ECO:0000256" key="6">
    <source>
        <dbReference type="ARBA" id="ARBA00023242"/>
    </source>
</evidence>
<dbReference type="InterPro" id="IPR001471">
    <property type="entry name" value="AP2/ERF_dom"/>
</dbReference>
<evidence type="ECO:0000256" key="5">
    <source>
        <dbReference type="ARBA" id="ARBA00023163"/>
    </source>
</evidence>
<dbReference type="CDD" id="cd00018">
    <property type="entry name" value="AP2"/>
    <property type="match status" value="2"/>
</dbReference>
<dbReference type="InterPro" id="IPR016177">
    <property type="entry name" value="DNA-bd_dom_sf"/>
</dbReference>
<dbReference type="EMBL" id="LR862151">
    <property type="protein sequence ID" value="CAD1833202.1"/>
    <property type="molecule type" value="Genomic_DNA"/>
</dbReference>
<dbReference type="FunFam" id="3.30.730.10:FF:000002">
    <property type="entry name" value="AP2-like ethylene-responsive transcription factor"/>
    <property type="match status" value="1"/>
</dbReference>
<sequence length="439" mass="48165">MALSLFSANAGPFKTGPSRLRFASVRFGASARNRSGFGDAARGVAAPRHHSFCSAEHVHAYQSDWAELGLVIDRSIHGPDEHLVLGPLPHHGNATPTLLLRSNRPLPRRPAPPYQRYDQLLPQATKMEAIVVGDGEGSALEPLDPSPETLIGAPGSSAPPPPPRGEEEEEERRVGMGSVQRTSVYRGVTRHRWTGRYEAHLWDNTCRREGQKRKGRQGGYDKEEKAARAYDLAALKYWGLSAVTNFPAENYSKEIEVMKDMSKQEFIASLRRNSSGFSRGASIYRGVTRHHQQGRWQARIGRVAGNKDLYLGTFATEEEAAEAYDVAAIKFRGANAVTNFELSRYDIAAIASTELPIGSSAKRLKHSMQDSDGELASNGSFIPEPSNGLPNSLPLALFCNLLQLDPPNSEFSASLAYYNIGETNPDACRQCVYLLSDSN</sequence>
<evidence type="ECO:0000256" key="4">
    <source>
        <dbReference type="ARBA" id="ARBA00023125"/>
    </source>
</evidence>
<protein>
    <recommendedName>
        <fullName evidence="9">AP2/ERF domain-containing protein</fullName>
    </recommendedName>
</protein>
<dbReference type="SMART" id="SM00380">
    <property type="entry name" value="AP2"/>
    <property type="match status" value="2"/>
</dbReference>
<comment type="subcellular location">
    <subcellularLocation>
        <location evidence="1">Nucleus</location>
    </subcellularLocation>
</comment>
<evidence type="ECO:0000256" key="7">
    <source>
        <dbReference type="ARBA" id="ARBA00037973"/>
    </source>
</evidence>
<feature type="region of interest" description="Disordered" evidence="8">
    <location>
        <begin position="136"/>
        <end position="180"/>
    </location>
</feature>
<dbReference type="GO" id="GO:0005634">
    <property type="term" value="C:nucleus"/>
    <property type="evidence" value="ECO:0007669"/>
    <property type="project" value="UniProtKB-SubCell"/>
</dbReference>